<dbReference type="GO" id="GO:0008017">
    <property type="term" value="F:microtubule binding"/>
    <property type="evidence" value="ECO:0007669"/>
    <property type="project" value="TreeGrafter"/>
</dbReference>
<dbReference type="GO" id="GO:0005634">
    <property type="term" value="C:nucleus"/>
    <property type="evidence" value="ECO:0007669"/>
    <property type="project" value="TreeGrafter"/>
</dbReference>
<sequence>MATKETTTNARLLTTGLSRIPLAGTTRCPVSVSASVKTSQILRPSVSLVKSRPPTYSTLRSSSQPSSLGVRKCSSGDRISNVNIMGRKTTTVLKKFLSKPEKISTQIPKAPGKRLFNSKQTNDQVPNTLTRSDTFTCSNTKLDIFSAAKADILVQSTPLPVTGKVAKKSQQLCENTRSLDTTTVITKSEEGLSTMQSLDFTYVTNRVSNIAENQNLENQRQLHNECGYKADAESTQSNVIDEQPVDMKADNVNITHIINSTQIMDRTLCFISPKENKSNRGDLTQILKSPFYSDANVKKMESNELISPATNATFSNPGSTENVMLEDVSVPPGFEEDTLVEMVSDGDADVTLIPTASEKANMKLPLNSTRNTERLLDISQVYSPPKPIQSLSRANNECIESPYSARQNNNSKLLYMSQVSASATTTPDRNGKKFGQVVSKDYQSGRMHPPLLLKAAQSDLALPVCTPDEDIDQEPMDVDSTLIAIGHRTEEFLAQNQAKESASSLQDVSNTNEKPKSRFSFGLDLTESTLDCSIELVDVSLSSTVLSQPGNANLGPHNNLTHSNSSQYLHQDSQMLRRQNSFDMDESLGILTPDQMKEFLDSSAANTNTNNLDLPMVFNSCHNANKLALHQMRIDQTPSPEDLPLDPVEVKTDIDMILIQQQRLQHQQQLNRDAYNSGQQQQQQETQSNSICTESISLHTDTEPSKTDPMTKSGVSKISTSFITSVTSVTSLDTGYQGDGEMSRPASRGACDHSPSNGPVRKGVSRQPSFNQQQLGHLPPVRRQDPMTDSDFFTESDADDIFNRGDRRAQVIDGQLYGPMLQPATSVFISEDPQMEDSCMESSGIFTDVENRCDEDLTQMRRQEPQISDNLDLSPDADGDGGDDSTETVRSNRENIKRSCRLSQESDRATTIVCSAHATSTGHCQGHLSGGSQTSSTIQSSMSTDRLSAATLSNRTSYCSVDGSGCNVDFKSFSSLDEAFNAENDNENEVNVKHLHTKLSKSSTTSTTSWCEQTMHKNLPAVQRVTSPRKHASLSSLYTENGVSGAKPSSTTATTKAITATTIENAITPIYVNVNSVGQSETGSLRSGASGAGSKSSLNETQNSGKSNSNTLSGKQHSPRTKTVTKSVKNRAPYISANNNTGKINSPPVVRKHHSSNKWEAVMNQIANNKAIMKTNYSNVKSKVSTRLNMGAEAGYTSPAQSSPTVRRSPTSLGNVNRHLSPNANRKATNKINTKDVNVKVNKLAEGNDNKTKVQQQQTNKRLFQGTINKRGRSYSKDSQKSSQSDLSLNSAGSPKLLAKTPLRAAKKRDVRNLSISPTDLGPPPKTQQTANGTSTRPKSAVMTLTQKRYGSSGQTAATQSSTSTTISSPTSGNSVVSVKSATASNQKFMTASPATGKLPLKDHNRILNQTIAQPTNSTTSVISTTIKNASKIEPTTSEIKEIGSSSAVVNNFLPDKSDENKRVRSRTSSPLPNNSKFTATSDKKNKQQHHVHASSSFRTLPLHRLSEDELTLTTYEKEEAEKATPSYNNSLKYQRLETLFREQSQQQNRSIEALAVLLQYLVYDLDAFACPTVKVQNVTAQEKLRKTLILLEETKSACSELQDQLCDKEAYYAQRENELHALHRCELEKTSLQLSEFQLLAKQQISELENQLNAKETEYKRTLDCYRLEMENKLSQKKEQLKAAEDRERSLHQRLTAVERSEQELHQQITNVQTTCAGRIQMAAEREQQVNERIKLLSKELDQLRAIKENNERELKDKLNLSQDELAVLRTSRRSLNESAVNNSPRNSSSIANMEISRLQSEAESLRCVLELKQKEISKLTKQNEELLRDAEERSSLQNKISLLESKNEMLQSELEIKSDKEKDFLRQMDEIQKAFNHETVKRTRLSYDNEALQWQLKQRSEQLHIVEAKLAELSASNEMMNSSSLGLINRSMLNGSSMTNSTHVEDVSPPSSPVVKGVIEKTDSVSWVLEMDDETPEVAASKLVKRAGSFRSVERSPSTRRQLSVSANAAMCNSNALNNSNNSMIGAGPHPLSQSMSATSVIREHSKEATNEFINRAQSRIRSKSVSVKGTETGQKSTKKLIRQHSGGNNRKIELTANVWKESLVTSSPYTVRPRSSNFKRESSSEHGDQEILFRRSSPSSKLITCDTSSLNSGERLEMRSLPSHPSVHDLKGNKKCQEIQESAGEAMVSGTNSEDESCSASSDDMASSVSTSSAAASDSTSSSSSNQIKNPHISLEEVLLIKKINSLSATPMEVSWSEEGDTFANSSTL</sequence>
<feature type="compositionally biased region" description="Low complexity" evidence="3">
    <location>
        <begin position="1281"/>
        <end position="1291"/>
    </location>
</feature>
<gene>
    <name evidence="5 6 7" type="primary">LOC119632960</name>
</gene>
<feature type="region of interest" description="Disordered" evidence="3">
    <location>
        <begin position="1451"/>
        <end position="1499"/>
    </location>
</feature>
<feature type="region of interest" description="Disordered" evidence="3">
    <location>
        <begin position="1081"/>
        <end position="1153"/>
    </location>
</feature>
<dbReference type="InterPro" id="IPR051293">
    <property type="entry name" value="MTUS1/CCDC69"/>
</dbReference>
<feature type="region of interest" description="Disordered" evidence="3">
    <location>
        <begin position="2062"/>
        <end position="2085"/>
    </location>
</feature>
<organism evidence="4 6">
    <name type="scientific">Glossina fuscipes</name>
    <dbReference type="NCBI Taxonomy" id="7396"/>
    <lineage>
        <taxon>Eukaryota</taxon>
        <taxon>Metazoa</taxon>
        <taxon>Ecdysozoa</taxon>
        <taxon>Arthropoda</taxon>
        <taxon>Hexapoda</taxon>
        <taxon>Insecta</taxon>
        <taxon>Pterygota</taxon>
        <taxon>Neoptera</taxon>
        <taxon>Endopterygota</taxon>
        <taxon>Diptera</taxon>
        <taxon>Brachycera</taxon>
        <taxon>Muscomorpha</taxon>
        <taxon>Hippoboscoidea</taxon>
        <taxon>Glossinidae</taxon>
        <taxon>Glossina</taxon>
    </lineage>
</organism>
<feature type="region of interest" description="Disordered" evidence="3">
    <location>
        <begin position="496"/>
        <end position="516"/>
    </location>
</feature>
<reference evidence="5 6" key="1">
    <citation type="submission" date="2025-04" db="UniProtKB">
        <authorList>
            <consortium name="RefSeq"/>
        </authorList>
    </citation>
    <scope>IDENTIFICATION</scope>
    <source>
        <tissue evidence="5 6">Whole body pupa</tissue>
    </source>
</reference>
<evidence type="ECO:0000256" key="3">
    <source>
        <dbReference type="SAM" id="MobiDB-lite"/>
    </source>
</evidence>
<feature type="coiled-coil region" evidence="2">
    <location>
        <begin position="1639"/>
        <end position="1766"/>
    </location>
</feature>
<dbReference type="KEGG" id="gfs:119632960"/>
<evidence type="ECO:0000256" key="1">
    <source>
        <dbReference type="ARBA" id="ARBA00023054"/>
    </source>
</evidence>
<name>A0A8U0WA80_9MUSC</name>
<feature type="compositionally biased region" description="Low complexity" evidence="3">
    <location>
        <begin position="2201"/>
        <end position="2228"/>
    </location>
</feature>
<feature type="region of interest" description="Disordered" evidence="3">
    <location>
        <begin position="731"/>
        <end position="798"/>
    </location>
</feature>
<proteinExistence type="predicted"/>
<feature type="region of interest" description="Disordered" evidence="3">
    <location>
        <begin position="669"/>
        <end position="690"/>
    </location>
</feature>
<dbReference type="RefSeq" id="XP_037882054.1">
    <property type="nucleotide sequence ID" value="XM_038026126.1"/>
</dbReference>
<evidence type="ECO:0000313" key="4">
    <source>
        <dbReference type="Proteomes" id="UP000092443"/>
    </source>
</evidence>
<dbReference type="PANTHER" id="PTHR24200:SF11">
    <property type="entry name" value="TOUCAN, ISOFORM A"/>
    <property type="match status" value="1"/>
</dbReference>
<feature type="compositionally biased region" description="Polar residues" evidence="3">
    <location>
        <begin position="1467"/>
        <end position="1481"/>
    </location>
</feature>
<feature type="compositionally biased region" description="Polar residues" evidence="3">
    <location>
        <begin position="2139"/>
        <end position="2155"/>
    </location>
</feature>
<feature type="compositionally biased region" description="Acidic residues" evidence="3">
    <location>
        <begin position="875"/>
        <end position="886"/>
    </location>
</feature>
<feature type="compositionally biased region" description="Low complexity" evidence="3">
    <location>
        <begin position="57"/>
        <end position="67"/>
    </location>
</feature>
<accession>A0A8U0WA80</accession>
<dbReference type="PANTHER" id="PTHR24200">
    <property type="entry name" value="TOUCAN, ISOFORM A"/>
    <property type="match status" value="1"/>
</dbReference>
<feature type="compositionally biased region" description="Polar residues" evidence="3">
    <location>
        <begin position="496"/>
        <end position="512"/>
    </location>
</feature>
<keyword evidence="4" id="KW-1185">Reference proteome</keyword>
<evidence type="ECO:0000313" key="7">
    <source>
        <dbReference type="RefSeq" id="XP_037882056.1"/>
    </source>
</evidence>
<feature type="region of interest" description="Disordered" evidence="3">
    <location>
        <begin position="52"/>
        <end position="72"/>
    </location>
</feature>
<feature type="compositionally biased region" description="Polar residues" evidence="3">
    <location>
        <begin position="2062"/>
        <end position="2078"/>
    </location>
</feature>
<feature type="compositionally biased region" description="Low complexity" evidence="3">
    <location>
        <begin position="1083"/>
        <end position="1098"/>
    </location>
</feature>
<feature type="coiled-coil region" evidence="2">
    <location>
        <begin position="1797"/>
        <end position="1862"/>
    </location>
</feature>
<feature type="compositionally biased region" description="Polar residues" evidence="3">
    <location>
        <begin position="1099"/>
        <end position="1127"/>
    </location>
</feature>
<dbReference type="Proteomes" id="UP000092443">
    <property type="component" value="Unplaced"/>
</dbReference>
<feature type="compositionally biased region" description="Polar residues" evidence="3">
    <location>
        <begin position="1327"/>
        <end position="1350"/>
    </location>
</feature>
<dbReference type="GO" id="GO:0005737">
    <property type="term" value="C:cytoplasm"/>
    <property type="evidence" value="ECO:0007669"/>
    <property type="project" value="TreeGrafter"/>
</dbReference>
<dbReference type="RefSeq" id="XP_037882056.1">
    <property type="nucleotide sequence ID" value="XM_038026128.1"/>
</dbReference>
<evidence type="ECO:0000313" key="5">
    <source>
        <dbReference type="RefSeq" id="XP_037882054.1"/>
    </source>
</evidence>
<feature type="compositionally biased region" description="Basic and acidic residues" evidence="3">
    <location>
        <begin position="2121"/>
        <end position="2136"/>
    </location>
</feature>
<keyword evidence="1 2" id="KW-0175">Coiled coil</keyword>
<feature type="compositionally biased region" description="Low complexity" evidence="3">
    <location>
        <begin position="1352"/>
        <end position="1375"/>
    </location>
</feature>
<feature type="region of interest" description="Disordered" evidence="3">
    <location>
        <begin position="1267"/>
        <end position="1379"/>
    </location>
</feature>
<dbReference type="GeneID" id="119632960"/>
<feature type="region of interest" description="Disordered" evidence="3">
    <location>
        <begin position="861"/>
        <end position="893"/>
    </location>
</feature>
<feature type="compositionally biased region" description="Basic and acidic residues" evidence="3">
    <location>
        <begin position="2169"/>
        <end position="2181"/>
    </location>
</feature>
<feature type="region of interest" description="Disordered" evidence="3">
    <location>
        <begin position="1194"/>
        <end position="1232"/>
    </location>
</feature>
<feature type="region of interest" description="Disordered" evidence="3">
    <location>
        <begin position="2112"/>
        <end position="2233"/>
    </location>
</feature>
<feature type="compositionally biased region" description="Polar residues" evidence="3">
    <location>
        <begin position="766"/>
        <end position="775"/>
    </location>
</feature>
<feature type="region of interest" description="Disordered" evidence="3">
    <location>
        <begin position="550"/>
        <end position="573"/>
    </location>
</feature>
<protein>
    <submittedName>
        <fullName evidence="5 6">Uncharacterized protein LOC119632960</fullName>
    </submittedName>
</protein>
<evidence type="ECO:0000313" key="6">
    <source>
        <dbReference type="RefSeq" id="XP_037882055.1"/>
    </source>
</evidence>
<evidence type="ECO:0000256" key="2">
    <source>
        <dbReference type="SAM" id="Coils"/>
    </source>
</evidence>
<feature type="compositionally biased region" description="Polar residues" evidence="3">
    <location>
        <begin position="1198"/>
        <end position="1232"/>
    </location>
</feature>
<dbReference type="RefSeq" id="XP_037882055.1">
    <property type="nucleotide sequence ID" value="XM_038026127.1"/>
</dbReference>